<dbReference type="InterPro" id="IPR001283">
    <property type="entry name" value="CRISP-related"/>
</dbReference>
<protein>
    <submittedName>
        <fullName evidence="7">Serotriflin-like</fullName>
    </submittedName>
</protein>
<keyword evidence="2 3" id="KW-1015">Disulfide bond</keyword>
<dbReference type="PROSITE" id="PS51670">
    <property type="entry name" value="SHKT"/>
    <property type="match status" value="1"/>
</dbReference>
<sequence length="249" mass="28185">MLLLTVLLLFSAVLNQSLGQEEEENEEDEEDLTKGSGVALELQQEIVDRHNEIRRNVEPTASNMLKMIWNETIGVSSRKWADQCQPASSPMEDRTFDGVLCGQSIFQSNQVVSWLEVINYWYGQRHVFKYGVGALDPLKSIYGYTQAVWYRSYQIGCAVSYCLLNEYSFHYVCQYCPTGNIAHQVATPYKEGPSCGDCPKNCEDKLCTNPCPYMDQAGHCDQLKKFVGCKTANKNGHCKATCRCKNKIK</sequence>
<dbReference type="Gene3D" id="1.10.10.740">
    <property type="entry name" value="Crisp domain"/>
    <property type="match status" value="1"/>
</dbReference>
<dbReference type="GeneID" id="129323880"/>
<evidence type="ECO:0000256" key="3">
    <source>
        <dbReference type="PROSITE-ProRule" id="PRU01005"/>
    </source>
</evidence>
<dbReference type="PRINTS" id="PR00837">
    <property type="entry name" value="V5TPXLIKE"/>
</dbReference>
<reference evidence="7" key="1">
    <citation type="submission" date="2025-08" db="UniProtKB">
        <authorList>
            <consortium name="RefSeq"/>
        </authorList>
    </citation>
    <scope>IDENTIFICATION</scope>
    <source>
        <tissue evidence="7">Blood</tissue>
    </source>
</reference>
<dbReference type="KEGG" id="emc:129323880"/>
<dbReference type="PROSITE" id="PS01010">
    <property type="entry name" value="CRISP_2"/>
    <property type="match status" value="1"/>
</dbReference>
<dbReference type="SUPFAM" id="SSF55797">
    <property type="entry name" value="PR-1-like"/>
    <property type="match status" value="1"/>
</dbReference>
<dbReference type="InterPro" id="IPR042076">
    <property type="entry name" value="Crisp-like_dom"/>
</dbReference>
<dbReference type="InterPro" id="IPR013871">
    <property type="entry name" value="Cysteine_rich_secretory"/>
</dbReference>
<evidence type="ECO:0000313" key="6">
    <source>
        <dbReference type="Proteomes" id="UP001190640"/>
    </source>
</evidence>
<dbReference type="SUPFAM" id="SSF57546">
    <property type="entry name" value="Crisp domain-like"/>
    <property type="match status" value="1"/>
</dbReference>
<dbReference type="Pfam" id="PF00188">
    <property type="entry name" value="CAP"/>
    <property type="match status" value="1"/>
</dbReference>
<dbReference type="InterPro" id="IPR018244">
    <property type="entry name" value="Allrgn_V5/Tpx1_CS"/>
</dbReference>
<dbReference type="FunFam" id="3.40.33.10:FF:000005">
    <property type="entry name" value="Cysteine-rich secretory protein 2"/>
    <property type="match status" value="1"/>
</dbReference>
<dbReference type="InterPro" id="IPR014044">
    <property type="entry name" value="CAP_dom"/>
</dbReference>
<dbReference type="Proteomes" id="UP001190640">
    <property type="component" value="Chromosome 1"/>
</dbReference>
<dbReference type="InterPro" id="IPR035940">
    <property type="entry name" value="CAP_sf"/>
</dbReference>
<feature type="signal peptide" evidence="4">
    <location>
        <begin position="1"/>
        <end position="19"/>
    </location>
</feature>
<evidence type="ECO:0000259" key="5">
    <source>
        <dbReference type="PROSITE" id="PS51670"/>
    </source>
</evidence>
<organism evidence="6 7">
    <name type="scientific">Eublepharis macularius</name>
    <name type="common">Leopard gecko</name>
    <name type="synonym">Cyrtodactylus macularius</name>
    <dbReference type="NCBI Taxonomy" id="481883"/>
    <lineage>
        <taxon>Eukaryota</taxon>
        <taxon>Metazoa</taxon>
        <taxon>Chordata</taxon>
        <taxon>Craniata</taxon>
        <taxon>Vertebrata</taxon>
        <taxon>Euteleostomi</taxon>
        <taxon>Lepidosauria</taxon>
        <taxon>Squamata</taxon>
        <taxon>Bifurcata</taxon>
        <taxon>Gekkota</taxon>
        <taxon>Eublepharidae</taxon>
        <taxon>Eublepharinae</taxon>
        <taxon>Eublepharis</taxon>
    </lineage>
</organism>
<feature type="disulfide bond" evidence="3">
    <location>
        <begin position="229"/>
        <end position="242"/>
    </location>
</feature>
<proteinExistence type="inferred from homology"/>
<dbReference type="GO" id="GO:0005576">
    <property type="term" value="C:extracellular region"/>
    <property type="evidence" value="ECO:0007669"/>
    <property type="project" value="InterPro"/>
</dbReference>
<keyword evidence="6" id="KW-1185">Reference proteome</keyword>
<name>A0AA97IW11_EUBMA</name>
<dbReference type="PANTHER" id="PTHR10334">
    <property type="entry name" value="CYSTEINE-RICH SECRETORY PROTEIN-RELATED"/>
    <property type="match status" value="1"/>
</dbReference>
<accession>A0AA97IW11</accession>
<dbReference type="GO" id="GO:0006952">
    <property type="term" value="P:defense response"/>
    <property type="evidence" value="ECO:0007669"/>
    <property type="project" value="UniProtKB-ARBA"/>
</dbReference>
<feature type="domain" description="ShKT" evidence="5">
    <location>
        <begin position="211"/>
        <end position="244"/>
    </location>
</feature>
<dbReference type="AlphaFoldDB" id="A0AA97IW11"/>
<feature type="chain" id="PRO_5041698018" evidence="4">
    <location>
        <begin position="20"/>
        <end position="249"/>
    </location>
</feature>
<dbReference type="RefSeq" id="XP_054826645.1">
    <property type="nucleotide sequence ID" value="XM_054970670.1"/>
</dbReference>
<comment type="similarity">
    <text evidence="1">Belongs to the CRISP family.</text>
</comment>
<evidence type="ECO:0000256" key="4">
    <source>
        <dbReference type="SAM" id="SignalP"/>
    </source>
</evidence>
<evidence type="ECO:0000256" key="2">
    <source>
        <dbReference type="ARBA" id="ARBA00023157"/>
    </source>
</evidence>
<evidence type="ECO:0000313" key="7">
    <source>
        <dbReference type="RefSeq" id="XP_054826645.1"/>
    </source>
</evidence>
<dbReference type="Pfam" id="PF08562">
    <property type="entry name" value="Crisp"/>
    <property type="match status" value="1"/>
</dbReference>
<keyword evidence="4" id="KW-0732">Signal</keyword>
<dbReference type="FunFam" id="1.10.10.740:FF:000001">
    <property type="entry name" value="Cysteine-rich secretory protein 2"/>
    <property type="match status" value="1"/>
</dbReference>
<gene>
    <name evidence="7" type="primary">LOC129323880</name>
</gene>
<comment type="caution">
    <text evidence="3">Lacks conserved residue(s) required for the propagation of feature annotation.</text>
</comment>
<dbReference type="InterPro" id="IPR003582">
    <property type="entry name" value="ShKT_dom"/>
</dbReference>
<dbReference type="SMART" id="SM00198">
    <property type="entry name" value="SCP"/>
    <property type="match status" value="1"/>
</dbReference>
<feature type="disulfide bond" evidence="3">
    <location>
        <begin position="220"/>
        <end position="238"/>
    </location>
</feature>
<dbReference type="Gene3D" id="3.40.33.10">
    <property type="entry name" value="CAP"/>
    <property type="match status" value="1"/>
</dbReference>
<evidence type="ECO:0000256" key="1">
    <source>
        <dbReference type="ARBA" id="ARBA00009923"/>
    </source>
</evidence>